<feature type="region of interest" description="Disordered" evidence="1">
    <location>
        <begin position="48"/>
        <end position="152"/>
    </location>
</feature>
<dbReference type="EMBL" id="JAFFGZ010000008">
    <property type="protein sequence ID" value="KAK4640438.1"/>
    <property type="molecule type" value="Genomic_DNA"/>
</dbReference>
<keyword evidence="3" id="KW-1185">Reference proteome</keyword>
<proteinExistence type="predicted"/>
<feature type="compositionally biased region" description="Polar residues" evidence="1">
    <location>
        <begin position="52"/>
        <end position="65"/>
    </location>
</feature>
<evidence type="ECO:0008006" key="4">
    <source>
        <dbReference type="Google" id="ProtNLM"/>
    </source>
</evidence>
<dbReference type="RefSeq" id="XP_062729414.1">
    <property type="nucleotide sequence ID" value="XM_062880736.1"/>
</dbReference>
<evidence type="ECO:0000313" key="3">
    <source>
        <dbReference type="Proteomes" id="UP001322138"/>
    </source>
</evidence>
<feature type="compositionally biased region" description="Basic residues" evidence="1">
    <location>
        <begin position="133"/>
        <end position="146"/>
    </location>
</feature>
<evidence type="ECO:0000256" key="1">
    <source>
        <dbReference type="SAM" id="MobiDB-lite"/>
    </source>
</evidence>
<accession>A0ABR0FAP2</accession>
<reference evidence="2 3" key="1">
    <citation type="journal article" date="2023" name="bioRxiv">
        <title>High-quality genome assemblies of four members of thePodospora anserinaspecies complex.</title>
        <authorList>
            <person name="Ament-Velasquez S.L."/>
            <person name="Vogan A.A."/>
            <person name="Wallerman O."/>
            <person name="Hartmann F."/>
            <person name="Gautier V."/>
            <person name="Silar P."/>
            <person name="Giraud T."/>
            <person name="Johannesson H."/>
        </authorList>
    </citation>
    <scope>NUCLEOTIDE SEQUENCE [LARGE SCALE GENOMIC DNA]</scope>
    <source>
        <strain evidence="2 3">CBS 112042</strain>
    </source>
</reference>
<name>A0ABR0FAP2_9PEZI</name>
<comment type="caution">
    <text evidence="2">The sequence shown here is derived from an EMBL/GenBank/DDBJ whole genome shotgun (WGS) entry which is preliminary data.</text>
</comment>
<feature type="compositionally biased region" description="Polar residues" evidence="1">
    <location>
        <begin position="98"/>
        <end position="109"/>
    </location>
</feature>
<evidence type="ECO:0000313" key="2">
    <source>
        <dbReference type="EMBL" id="KAK4640438.1"/>
    </source>
</evidence>
<organism evidence="2 3">
    <name type="scientific">Podospora bellae-mahoneyi</name>
    <dbReference type="NCBI Taxonomy" id="2093777"/>
    <lineage>
        <taxon>Eukaryota</taxon>
        <taxon>Fungi</taxon>
        <taxon>Dikarya</taxon>
        <taxon>Ascomycota</taxon>
        <taxon>Pezizomycotina</taxon>
        <taxon>Sordariomycetes</taxon>
        <taxon>Sordariomycetidae</taxon>
        <taxon>Sordariales</taxon>
        <taxon>Podosporaceae</taxon>
        <taxon>Podospora</taxon>
    </lineage>
</organism>
<feature type="compositionally biased region" description="Basic and acidic residues" evidence="1">
    <location>
        <begin position="113"/>
        <end position="132"/>
    </location>
</feature>
<protein>
    <recommendedName>
        <fullName evidence="4">Senescence domain-containing protein</fullName>
    </recommendedName>
</protein>
<gene>
    <name evidence="2" type="ORF">QC761_602880</name>
</gene>
<dbReference type="GeneID" id="87900218"/>
<dbReference type="Proteomes" id="UP001322138">
    <property type="component" value="Unassembled WGS sequence"/>
</dbReference>
<sequence length="282" mass="30047">MMMTVPEDREGVEQMITIIDDTEEGGVSSQTMEFTMIQEIAALTRVEEGEEVSTQTTTLTASQERSALAEAKEGTEAPIPRTALTTAGPDIKAEEETGASTHKTSATTRMTKKPQDEVDIDQSRKGREDSHLRSRSHPPHHHHSSSKHNESHSPADIIYTAARTAFEAGAVAALKLRDDPSPLIGAKGGKIVAAAVGAAVVDTFIDQKHPKRKGGLRHTVMRQATQMAIGNIVMPAVIHADKRHGKGVPVQTSVRGKNAWFGNMKAAGAKAGGGVRAGGGRR</sequence>